<protein>
    <submittedName>
        <fullName evidence="4">Cupredoxin domain-containing protein</fullName>
    </submittedName>
</protein>
<name>A0ABT5TVW0_9MICO</name>
<gene>
    <name evidence="4" type="ORF">PU560_06550</name>
</gene>
<dbReference type="InterPro" id="IPR028096">
    <property type="entry name" value="EfeO_Cupredoxin"/>
</dbReference>
<feature type="domain" description="EfeO-type cupredoxin-like" evidence="3">
    <location>
        <begin position="456"/>
        <end position="522"/>
    </location>
</feature>
<feature type="transmembrane region" description="Helical" evidence="2">
    <location>
        <begin position="37"/>
        <end position="54"/>
    </location>
</feature>
<evidence type="ECO:0000313" key="5">
    <source>
        <dbReference type="Proteomes" id="UP001165561"/>
    </source>
</evidence>
<sequence>MNRRTWHVRANAVVLAWFLAAFVTSIVHRWVPGSGWLLTHMMLLGAVTSAILIWSGHFADTLLGRPAPGGQQFMVVRLAVHTVAAVLVMVGVGTGRWGLVVAGGAGVVAVALTHVGVLWRQRRGAVMARFGKLSLYYVAAGLMLAVGVVLGVLLARTGPDAAVQGRLYTAHVGTMLMGFVGLTVLGTLVVLWPTMLRTKMLPGAPVAAYRAMWVLLAGVALVWVTTLTGVPELALAVAVTYLAGMVLLVRPMVVIARGKVPRSFATLSAAAAVGWAAVCVVALSVLVATAESWAQVPERVGVLAAPFAAGFAGQVLLGALSYLAPVMLGGGPSVVRAVNQEMDRAAGARVVVLNACLVLFVLPLPSLVRVTSSLLGLAAMAAFLVLLGRAGWARARAARRRDDDVLSTGIRTGPPATPRRLGPVYGAAAVALAVVVGVAGDPAAAGLGTSSATADVAATGETTTVQVEAGEMGFSPDSVKVPAGDRLVLEVTNTDADVHDLVLGDGASTGRLGSGESATLDLGVVGADLEGWCSVAGHRQMGMTFDVVVTGTATGAQDGAAATVGGAAPDHGGGHGAAAGSTGGADDLVDLRATPGPGFSAHDPVLPPAPRER</sequence>
<feature type="transmembrane region" description="Helical" evidence="2">
    <location>
        <begin position="346"/>
        <end position="368"/>
    </location>
</feature>
<dbReference type="EMBL" id="JARACI010000788">
    <property type="protein sequence ID" value="MDD9206129.1"/>
    <property type="molecule type" value="Genomic_DNA"/>
</dbReference>
<evidence type="ECO:0000256" key="2">
    <source>
        <dbReference type="SAM" id="Phobius"/>
    </source>
</evidence>
<evidence type="ECO:0000313" key="4">
    <source>
        <dbReference type="EMBL" id="MDD9206129.1"/>
    </source>
</evidence>
<accession>A0ABT5TVW0</accession>
<evidence type="ECO:0000256" key="1">
    <source>
        <dbReference type="SAM" id="MobiDB-lite"/>
    </source>
</evidence>
<dbReference type="SUPFAM" id="SSF49503">
    <property type="entry name" value="Cupredoxins"/>
    <property type="match status" value="1"/>
</dbReference>
<feature type="transmembrane region" description="Helical" evidence="2">
    <location>
        <begin position="207"/>
        <end position="227"/>
    </location>
</feature>
<feature type="non-terminal residue" evidence="4">
    <location>
        <position position="613"/>
    </location>
</feature>
<dbReference type="Pfam" id="PF13473">
    <property type="entry name" value="Cupredoxin_1"/>
    <property type="match status" value="1"/>
</dbReference>
<dbReference type="InterPro" id="IPR008972">
    <property type="entry name" value="Cupredoxin"/>
</dbReference>
<feature type="transmembrane region" description="Helical" evidence="2">
    <location>
        <begin position="12"/>
        <end position="31"/>
    </location>
</feature>
<evidence type="ECO:0000259" key="3">
    <source>
        <dbReference type="Pfam" id="PF13473"/>
    </source>
</evidence>
<feature type="transmembrane region" description="Helical" evidence="2">
    <location>
        <begin position="233"/>
        <end position="253"/>
    </location>
</feature>
<feature type="transmembrane region" description="Helical" evidence="2">
    <location>
        <begin position="135"/>
        <end position="155"/>
    </location>
</feature>
<dbReference type="Proteomes" id="UP001165561">
    <property type="component" value="Unassembled WGS sequence"/>
</dbReference>
<keyword evidence="2" id="KW-1133">Transmembrane helix</keyword>
<dbReference type="Gene3D" id="2.60.40.420">
    <property type="entry name" value="Cupredoxins - blue copper proteins"/>
    <property type="match status" value="1"/>
</dbReference>
<organism evidence="4 5">
    <name type="scientific">Georgenia halotolerans</name>
    <dbReference type="NCBI Taxonomy" id="3028317"/>
    <lineage>
        <taxon>Bacteria</taxon>
        <taxon>Bacillati</taxon>
        <taxon>Actinomycetota</taxon>
        <taxon>Actinomycetes</taxon>
        <taxon>Micrococcales</taxon>
        <taxon>Bogoriellaceae</taxon>
        <taxon>Georgenia</taxon>
    </lineage>
</organism>
<proteinExistence type="predicted"/>
<feature type="compositionally biased region" description="Gly residues" evidence="1">
    <location>
        <begin position="574"/>
        <end position="583"/>
    </location>
</feature>
<keyword evidence="2" id="KW-0472">Membrane</keyword>
<comment type="caution">
    <text evidence="4">The sequence shown here is derived from an EMBL/GenBank/DDBJ whole genome shotgun (WGS) entry which is preliminary data.</text>
</comment>
<feature type="transmembrane region" description="Helical" evidence="2">
    <location>
        <begin position="175"/>
        <end position="195"/>
    </location>
</feature>
<feature type="transmembrane region" description="Helical" evidence="2">
    <location>
        <begin position="75"/>
        <end position="93"/>
    </location>
</feature>
<feature type="transmembrane region" description="Helical" evidence="2">
    <location>
        <begin position="99"/>
        <end position="119"/>
    </location>
</feature>
<reference evidence="4" key="1">
    <citation type="submission" date="2023-02" db="EMBL/GenBank/DDBJ databases">
        <title>Georgenia sp.10Sc9-8, isolated from a soil sample collected from the Taklamakan desert.</title>
        <authorList>
            <person name="Liu S."/>
        </authorList>
    </citation>
    <scope>NUCLEOTIDE SEQUENCE</scope>
    <source>
        <strain evidence="4">10Sc9-8</strain>
    </source>
</reference>
<keyword evidence="5" id="KW-1185">Reference proteome</keyword>
<feature type="region of interest" description="Disordered" evidence="1">
    <location>
        <begin position="564"/>
        <end position="613"/>
    </location>
</feature>
<feature type="transmembrane region" description="Helical" evidence="2">
    <location>
        <begin position="265"/>
        <end position="288"/>
    </location>
</feature>
<keyword evidence="2" id="KW-0812">Transmembrane</keyword>
<feature type="transmembrane region" description="Helical" evidence="2">
    <location>
        <begin position="300"/>
        <end position="325"/>
    </location>
</feature>
<feature type="transmembrane region" description="Helical" evidence="2">
    <location>
        <begin position="374"/>
        <end position="392"/>
    </location>
</feature>